<protein>
    <submittedName>
        <fullName evidence="5">Uncharacterized protein</fullName>
    </submittedName>
</protein>
<reference evidence="5 6" key="1">
    <citation type="submission" date="2018-11" db="EMBL/GenBank/DDBJ databases">
        <title>Genome sequence of Saitozyma podzolica DSM 27192.</title>
        <authorList>
            <person name="Aliyu H."/>
            <person name="Gorte O."/>
            <person name="Ochsenreither K."/>
        </authorList>
    </citation>
    <scope>NUCLEOTIDE SEQUENCE [LARGE SCALE GENOMIC DNA]</scope>
    <source>
        <strain evidence="5 6">DSM 27192</strain>
    </source>
</reference>
<feature type="region of interest" description="Disordered" evidence="4">
    <location>
        <begin position="1"/>
        <end position="106"/>
    </location>
</feature>
<evidence type="ECO:0000256" key="4">
    <source>
        <dbReference type="SAM" id="MobiDB-lite"/>
    </source>
</evidence>
<comment type="subcellular location">
    <subcellularLocation>
        <location evidence="1">Mitochondrion</location>
    </subcellularLocation>
</comment>
<evidence type="ECO:0000313" key="6">
    <source>
        <dbReference type="Proteomes" id="UP000279259"/>
    </source>
</evidence>
<proteinExistence type="inferred from homology"/>
<feature type="compositionally biased region" description="Polar residues" evidence="4">
    <location>
        <begin position="79"/>
        <end position="99"/>
    </location>
</feature>
<feature type="compositionally biased region" description="Low complexity" evidence="4">
    <location>
        <begin position="43"/>
        <end position="57"/>
    </location>
</feature>
<accession>A0A427YX55</accession>
<dbReference type="GO" id="GO:0006103">
    <property type="term" value="P:2-oxoglutarate metabolic process"/>
    <property type="evidence" value="ECO:0007669"/>
    <property type="project" value="InterPro"/>
</dbReference>
<sequence>MRPTLLLRAGSYTPKIKFLGPRPQHPGSHAPAVHPATPKDIISSSPFLSSLAQSSSLRAPADASSGYSGHRQVPASHENGANGNGNHLSSTKADSTSGPISKKPADFENFWDAPAYLWTPKEVTEREIEAVMSGGATDIRSGP</sequence>
<dbReference type="AlphaFoldDB" id="A0A427YX55"/>
<evidence type="ECO:0000256" key="2">
    <source>
        <dbReference type="ARBA" id="ARBA00023128"/>
    </source>
</evidence>
<evidence type="ECO:0000256" key="3">
    <source>
        <dbReference type="ARBA" id="ARBA00043970"/>
    </source>
</evidence>
<evidence type="ECO:0000313" key="5">
    <source>
        <dbReference type="EMBL" id="RSH95667.1"/>
    </source>
</evidence>
<dbReference type="OrthoDB" id="2116030at2759"/>
<comment type="similarity">
    <text evidence="3">Belongs to the alpha-ketoglutarate dehydrogenase component 4 family.</text>
</comment>
<dbReference type="InterPro" id="IPR020373">
    <property type="entry name" value="Kgd4/YMR-31"/>
</dbReference>
<comment type="caution">
    <text evidence="5">The sequence shown here is derived from an EMBL/GenBank/DDBJ whole genome shotgun (WGS) entry which is preliminary data.</text>
</comment>
<keyword evidence="2" id="KW-0496">Mitochondrion</keyword>
<name>A0A427YX55_9TREE</name>
<gene>
    <name evidence="5" type="ORF">EHS25_000759</name>
</gene>
<organism evidence="5 6">
    <name type="scientific">Saitozyma podzolica</name>
    <dbReference type="NCBI Taxonomy" id="1890683"/>
    <lineage>
        <taxon>Eukaryota</taxon>
        <taxon>Fungi</taxon>
        <taxon>Dikarya</taxon>
        <taxon>Basidiomycota</taxon>
        <taxon>Agaricomycotina</taxon>
        <taxon>Tremellomycetes</taxon>
        <taxon>Tremellales</taxon>
        <taxon>Trimorphomycetaceae</taxon>
        <taxon>Saitozyma</taxon>
    </lineage>
</organism>
<dbReference type="Proteomes" id="UP000279259">
    <property type="component" value="Unassembled WGS sequence"/>
</dbReference>
<keyword evidence="6" id="KW-1185">Reference proteome</keyword>
<dbReference type="Pfam" id="PF10937">
    <property type="entry name" value="Kgd4-YMR31"/>
    <property type="match status" value="1"/>
</dbReference>
<dbReference type="GO" id="GO:0005739">
    <property type="term" value="C:mitochondrion"/>
    <property type="evidence" value="ECO:0007669"/>
    <property type="project" value="UniProtKB-SubCell"/>
</dbReference>
<evidence type="ECO:0000256" key="1">
    <source>
        <dbReference type="ARBA" id="ARBA00004173"/>
    </source>
</evidence>
<dbReference type="EMBL" id="RSCD01000001">
    <property type="protein sequence ID" value="RSH95667.1"/>
    <property type="molecule type" value="Genomic_DNA"/>
</dbReference>